<dbReference type="EMBL" id="CP025958">
    <property type="protein sequence ID" value="AWM37837.1"/>
    <property type="molecule type" value="Genomic_DNA"/>
</dbReference>
<evidence type="ECO:0000313" key="7">
    <source>
        <dbReference type="EMBL" id="AWM37837.1"/>
    </source>
</evidence>
<keyword evidence="4" id="KW-0238">DNA-binding</keyword>
<dbReference type="PANTHER" id="PTHR43133">
    <property type="entry name" value="RNA POLYMERASE ECF-TYPE SIGMA FACTO"/>
    <property type="match status" value="1"/>
</dbReference>
<sequence length="209" mass="22793">MNPSHATGADPGSTQAGLIAGVQQGDPSAWRQLTAVYGPLVYGWARRAGLHNEDAADITQEVFRSVAARASRFQHGRPGDTFRGWLWTVTHNKLRDFWRQRAVRPQAAGGTDAQDRLLLIAESGSDSRPGLAAESEGLLRRAMELVRAEFEPRSWDAFWRAAVEGHPGADIARELGMTVNAVYIARSRILNRLRELLGEDSAGIGGAPQ</sequence>
<keyword evidence="2" id="KW-0805">Transcription regulation</keyword>
<dbReference type="AlphaFoldDB" id="A0A2Z3H296"/>
<reference evidence="7 8" key="1">
    <citation type="submission" date="2018-01" db="EMBL/GenBank/DDBJ databases">
        <title>G. obscuriglobus.</title>
        <authorList>
            <person name="Franke J."/>
            <person name="Blomberg W."/>
            <person name="Selmecki A."/>
        </authorList>
    </citation>
    <scope>NUCLEOTIDE SEQUENCE [LARGE SCALE GENOMIC DNA]</scope>
    <source>
        <strain evidence="7 8">DSM 5831</strain>
    </source>
</reference>
<dbReference type="PANTHER" id="PTHR43133:SF8">
    <property type="entry name" value="RNA POLYMERASE SIGMA FACTOR HI_1459-RELATED"/>
    <property type="match status" value="1"/>
</dbReference>
<dbReference type="InterPro" id="IPR039425">
    <property type="entry name" value="RNA_pol_sigma-70-like"/>
</dbReference>
<keyword evidence="5" id="KW-0804">Transcription</keyword>
<evidence type="ECO:0000256" key="3">
    <source>
        <dbReference type="ARBA" id="ARBA00023082"/>
    </source>
</evidence>
<feature type="domain" description="RNA polymerase sigma-70 region 2" evidence="6">
    <location>
        <begin position="37"/>
        <end position="102"/>
    </location>
</feature>
<protein>
    <submittedName>
        <fullName evidence="7">Sigma-70 family RNA polymerase sigma factor</fullName>
    </submittedName>
</protein>
<gene>
    <name evidence="7" type="ORF">C1280_13080</name>
</gene>
<dbReference type="Pfam" id="PF04542">
    <property type="entry name" value="Sigma70_r2"/>
    <property type="match status" value="1"/>
</dbReference>
<dbReference type="InterPro" id="IPR013325">
    <property type="entry name" value="RNA_pol_sigma_r2"/>
</dbReference>
<evidence type="ECO:0000256" key="4">
    <source>
        <dbReference type="ARBA" id="ARBA00023125"/>
    </source>
</evidence>
<name>A0A2Z3H296_9BACT</name>
<dbReference type="SUPFAM" id="SSF88659">
    <property type="entry name" value="Sigma3 and sigma4 domains of RNA polymerase sigma factors"/>
    <property type="match status" value="1"/>
</dbReference>
<dbReference type="Proteomes" id="UP000245802">
    <property type="component" value="Chromosome"/>
</dbReference>
<dbReference type="SUPFAM" id="SSF88946">
    <property type="entry name" value="Sigma2 domain of RNA polymerase sigma factors"/>
    <property type="match status" value="1"/>
</dbReference>
<evidence type="ECO:0000256" key="1">
    <source>
        <dbReference type="ARBA" id="ARBA00010641"/>
    </source>
</evidence>
<keyword evidence="8" id="KW-1185">Reference proteome</keyword>
<dbReference type="Gene3D" id="1.10.10.10">
    <property type="entry name" value="Winged helix-like DNA-binding domain superfamily/Winged helix DNA-binding domain"/>
    <property type="match status" value="1"/>
</dbReference>
<evidence type="ECO:0000313" key="8">
    <source>
        <dbReference type="Proteomes" id="UP000245802"/>
    </source>
</evidence>
<dbReference type="GO" id="GO:0003677">
    <property type="term" value="F:DNA binding"/>
    <property type="evidence" value="ECO:0007669"/>
    <property type="project" value="UniProtKB-KW"/>
</dbReference>
<evidence type="ECO:0000256" key="5">
    <source>
        <dbReference type="ARBA" id="ARBA00023163"/>
    </source>
</evidence>
<dbReference type="OrthoDB" id="281047at2"/>
<dbReference type="InterPro" id="IPR036388">
    <property type="entry name" value="WH-like_DNA-bd_sf"/>
</dbReference>
<proteinExistence type="inferred from homology"/>
<dbReference type="InterPro" id="IPR007627">
    <property type="entry name" value="RNA_pol_sigma70_r2"/>
</dbReference>
<organism evidence="7 8">
    <name type="scientific">Gemmata obscuriglobus</name>
    <dbReference type="NCBI Taxonomy" id="114"/>
    <lineage>
        <taxon>Bacteria</taxon>
        <taxon>Pseudomonadati</taxon>
        <taxon>Planctomycetota</taxon>
        <taxon>Planctomycetia</taxon>
        <taxon>Gemmatales</taxon>
        <taxon>Gemmataceae</taxon>
        <taxon>Gemmata</taxon>
    </lineage>
</organism>
<dbReference type="InterPro" id="IPR013324">
    <property type="entry name" value="RNA_pol_sigma_r3/r4-like"/>
</dbReference>
<dbReference type="GO" id="GO:0006352">
    <property type="term" value="P:DNA-templated transcription initiation"/>
    <property type="evidence" value="ECO:0007669"/>
    <property type="project" value="InterPro"/>
</dbReference>
<dbReference type="KEGG" id="gog:C1280_13080"/>
<dbReference type="RefSeq" id="WP_010040590.1">
    <property type="nucleotide sequence ID" value="NZ_CP025958.1"/>
</dbReference>
<accession>A0A2Z3H296</accession>
<comment type="similarity">
    <text evidence="1">Belongs to the sigma-70 factor family. ECF subfamily.</text>
</comment>
<keyword evidence="3" id="KW-0731">Sigma factor</keyword>
<evidence type="ECO:0000259" key="6">
    <source>
        <dbReference type="Pfam" id="PF04542"/>
    </source>
</evidence>
<dbReference type="Gene3D" id="1.10.1740.10">
    <property type="match status" value="1"/>
</dbReference>
<dbReference type="NCBIfam" id="TIGR02937">
    <property type="entry name" value="sigma70-ECF"/>
    <property type="match status" value="1"/>
</dbReference>
<dbReference type="InterPro" id="IPR014284">
    <property type="entry name" value="RNA_pol_sigma-70_dom"/>
</dbReference>
<dbReference type="GO" id="GO:0016987">
    <property type="term" value="F:sigma factor activity"/>
    <property type="evidence" value="ECO:0007669"/>
    <property type="project" value="UniProtKB-KW"/>
</dbReference>
<evidence type="ECO:0000256" key="2">
    <source>
        <dbReference type="ARBA" id="ARBA00023015"/>
    </source>
</evidence>